<dbReference type="RefSeq" id="WP_063357566.1">
    <property type="nucleotide sequence ID" value="NZ_AQHB01000049.1"/>
</dbReference>
<dbReference type="PATRIC" id="fig|1365250.3.peg.3057"/>
<dbReference type="SUPFAM" id="SSF53756">
    <property type="entry name" value="UDP-Glycosyltransferase/glycogen phosphorylase"/>
    <property type="match status" value="1"/>
</dbReference>
<dbReference type="Gene3D" id="3.40.50.2000">
    <property type="entry name" value="Glycogen Phosphorylase B"/>
    <property type="match status" value="2"/>
</dbReference>
<dbReference type="InterPro" id="IPR001296">
    <property type="entry name" value="Glyco_trans_1"/>
</dbReference>
<protein>
    <recommendedName>
        <fullName evidence="1">Glycosyl transferase family 1 domain-containing protein</fullName>
    </recommendedName>
</protein>
<dbReference type="GO" id="GO:1901135">
    <property type="term" value="P:carbohydrate derivative metabolic process"/>
    <property type="evidence" value="ECO:0007669"/>
    <property type="project" value="UniProtKB-ARBA"/>
</dbReference>
<evidence type="ECO:0000313" key="2">
    <source>
        <dbReference type="EMBL" id="KZN36676.1"/>
    </source>
</evidence>
<evidence type="ECO:0000259" key="1">
    <source>
        <dbReference type="Pfam" id="PF00534"/>
    </source>
</evidence>
<name>A0A161XVN6_9GAMM</name>
<keyword evidence="3" id="KW-1185">Reference proteome</keyword>
<dbReference type="Proteomes" id="UP000076643">
    <property type="component" value="Unassembled WGS sequence"/>
</dbReference>
<dbReference type="AlphaFoldDB" id="A0A161XVN6"/>
<proteinExistence type="predicted"/>
<feature type="domain" description="Glycosyl transferase family 1" evidence="1">
    <location>
        <begin position="189"/>
        <end position="353"/>
    </location>
</feature>
<dbReference type="Pfam" id="PF00534">
    <property type="entry name" value="Glycos_transf_1"/>
    <property type="match status" value="1"/>
</dbReference>
<sequence>MKHIAMYTDSKDLQEVAILISEANALADVGHKVTIISHVKYKNVRNLKPNVSIKYLEPEGVLGLFSIAINFNSLLKCFSIWYKYKAGNLYTLVTKGLKLAQVLKALNIEHIHFGFKETMYPVSLASAACVGASISNFYNGSSRGKLSKWISETCNLSLLELEKYKPSKEQNAFVLKRGLDLSQYKTAIKNKSSVKLIFVGNIVEGAGLENLLKALAALPSRAEIQLDIIGSGPIKKKLVNDLIRLRLNQRVHFLGDKSRKWLLQNLPKYNAMITPYDSDNAIPDVQNINYIKEAMACSLPILTSNITTCDELTSLGTGMRCPPGSVDALKNMLLAFLKLGPYNQHLLGENARKYAEKHYNVKHQARALSQYIQAL</sequence>
<comment type="caution">
    <text evidence="2">The sequence shown here is derived from an EMBL/GenBank/DDBJ whole genome shotgun (WGS) entry which is preliminary data.</text>
</comment>
<organism evidence="2 3">
    <name type="scientific">Pseudoalteromonas luteoviolacea DSM 6061</name>
    <dbReference type="NCBI Taxonomy" id="1365250"/>
    <lineage>
        <taxon>Bacteria</taxon>
        <taxon>Pseudomonadati</taxon>
        <taxon>Pseudomonadota</taxon>
        <taxon>Gammaproteobacteria</taxon>
        <taxon>Alteromonadales</taxon>
        <taxon>Pseudoalteromonadaceae</taxon>
        <taxon>Pseudoalteromonas</taxon>
    </lineage>
</organism>
<reference evidence="2 3" key="1">
    <citation type="submission" date="2013-07" db="EMBL/GenBank/DDBJ databases">
        <title>Comparative Genomic and Metabolomic Analysis of Twelve Strains of Pseudoalteromonas luteoviolacea.</title>
        <authorList>
            <person name="Vynne N.G."/>
            <person name="Mansson M."/>
            <person name="Gram L."/>
        </authorList>
    </citation>
    <scope>NUCLEOTIDE SEQUENCE [LARGE SCALE GENOMIC DNA]</scope>
    <source>
        <strain evidence="2 3">DSM 6061</strain>
    </source>
</reference>
<dbReference type="EMBL" id="AUYB01000106">
    <property type="protein sequence ID" value="KZN36676.1"/>
    <property type="molecule type" value="Genomic_DNA"/>
</dbReference>
<dbReference type="PANTHER" id="PTHR12526">
    <property type="entry name" value="GLYCOSYLTRANSFERASE"/>
    <property type="match status" value="1"/>
</dbReference>
<gene>
    <name evidence="2" type="ORF">N475_17270</name>
</gene>
<accession>A0A161XVN6</accession>
<evidence type="ECO:0000313" key="3">
    <source>
        <dbReference type="Proteomes" id="UP000076643"/>
    </source>
</evidence>
<dbReference type="PANTHER" id="PTHR12526:SF637">
    <property type="entry name" value="GLYCOSYLTRANSFERASE EPSF-RELATED"/>
    <property type="match status" value="1"/>
</dbReference>
<dbReference type="GO" id="GO:0016757">
    <property type="term" value="F:glycosyltransferase activity"/>
    <property type="evidence" value="ECO:0007669"/>
    <property type="project" value="InterPro"/>
</dbReference>